<dbReference type="KEGG" id="tva:4774708"/>
<evidence type="ECO:0000256" key="4">
    <source>
        <dbReference type="ARBA" id="ARBA00023242"/>
    </source>
</evidence>
<dbReference type="SMART" id="SM00717">
    <property type="entry name" value="SANT"/>
    <property type="match status" value="1"/>
</dbReference>
<dbReference type="PANTHER" id="PTHR46621:SF1">
    <property type="entry name" value="SNRNA-ACTIVATING PROTEIN COMPLEX SUBUNIT 4"/>
    <property type="match status" value="1"/>
</dbReference>
<keyword evidence="2 7" id="KW-0238">DNA-binding</keyword>
<keyword evidence="3" id="KW-0804">Transcription</keyword>
<reference evidence="7" key="1">
    <citation type="submission" date="2006-10" db="EMBL/GenBank/DDBJ databases">
        <authorList>
            <person name="Amadeo P."/>
            <person name="Zhao Q."/>
            <person name="Wortman J."/>
            <person name="Fraser-Liggett C."/>
            <person name="Carlton J."/>
        </authorList>
    </citation>
    <scope>NUCLEOTIDE SEQUENCE</scope>
    <source>
        <strain evidence="7">G3</strain>
    </source>
</reference>
<dbReference type="VEuPathDB" id="TrichDB:TVAGG3_0079200"/>
<sequence length="86" mass="10259">MGDDWNSVGIKRRRLFSPHDDRRLARIIRENVFTGWKNVAKQMPGFTAKQLRDRWNNYLSPKNSLQPWSPEEDRIITEKVKEFGTK</sequence>
<dbReference type="Pfam" id="PF13921">
    <property type="entry name" value="Myb_DNA-bind_6"/>
    <property type="match status" value="1"/>
</dbReference>
<keyword evidence="1" id="KW-0805">Transcription regulation</keyword>
<dbReference type="SUPFAM" id="SSF46689">
    <property type="entry name" value="Homeodomain-like"/>
    <property type="match status" value="1"/>
</dbReference>
<dbReference type="RefSeq" id="XP_001328920.1">
    <property type="nucleotide sequence ID" value="XM_001328885.1"/>
</dbReference>
<dbReference type="STRING" id="5722.A2DSB8"/>
<dbReference type="VEuPathDB" id="TrichDB:TVAG_219690"/>
<dbReference type="InterPro" id="IPR009057">
    <property type="entry name" value="Homeodomain-like_sf"/>
</dbReference>
<dbReference type="InterPro" id="IPR051575">
    <property type="entry name" value="Myb-like_DNA-bd"/>
</dbReference>
<accession>A2DSB8</accession>
<dbReference type="Proteomes" id="UP000001542">
    <property type="component" value="Unassembled WGS sequence"/>
</dbReference>
<dbReference type="InParanoid" id="A2DSB8"/>
<keyword evidence="8" id="KW-1185">Reference proteome</keyword>
<dbReference type="InterPro" id="IPR001005">
    <property type="entry name" value="SANT/Myb"/>
</dbReference>
<reference evidence="7" key="2">
    <citation type="journal article" date="2007" name="Science">
        <title>Draft genome sequence of the sexually transmitted pathogen Trichomonas vaginalis.</title>
        <authorList>
            <person name="Carlton J.M."/>
            <person name="Hirt R.P."/>
            <person name="Silva J.C."/>
            <person name="Delcher A.L."/>
            <person name="Schatz M."/>
            <person name="Zhao Q."/>
            <person name="Wortman J.R."/>
            <person name="Bidwell S.L."/>
            <person name="Alsmark U.C.M."/>
            <person name="Besteiro S."/>
            <person name="Sicheritz-Ponten T."/>
            <person name="Noel C.J."/>
            <person name="Dacks J.B."/>
            <person name="Foster P.G."/>
            <person name="Simillion C."/>
            <person name="Van de Peer Y."/>
            <person name="Miranda-Saavedra D."/>
            <person name="Barton G.J."/>
            <person name="Westrop G.D."/>
            <person name="Mueller S."/>
            <person name="Dessi D."/>
            <person name="Fiori P.L."/>
            <person name="Ren Q."/>
            <person name="Paulsen I."/>
            <person name="Zhang H."/>
            <person name="Bastida-Corcuera F.D."/>
            <person name="Simoes-Barbosa A."/>
            <person name="Brown M.T."/>
            <person name="Hayes R.D."/>
            <person name="Mukherjee M."/>
            <person name="Okumura C.Y."/>
            <person name="Schneider R."/>
            <person name="Smith A.J."/>
            <person name="Vanacova S."/>
            <person name="Villalvazo M."/>
            <person name="Haas B.J."/>
            <person name="Pertea M."/>
            <person name="Feldblyum T.V."/>
            <person name="Utterback T.R."/>
            <person name="Shu C.L."/>
            <person name="Osoegawa K."/>
            <person name="de Jong P.J."/>
            <person name="Hrdy I."/>
            <person name="Horvathova L."/>
            <person name="Zubacova Z."/>
            <person name="Dolezal P."/>
            <person name="Malik S.B."/>
            <person name="Logsdon J.M. Jr."/>
            <person name="Henze K."/>
            <person name="Gupta A."/>
            <person name="Wang C.C."/>
            <person name="Dunne R.L."/>
            <person name="Upcroft J.A."/>
            <person name="Upcroft P."/>
            <person name="White O."/>
            <person name="Salzberg S.L."/>
            <person name="Tang P."/>
            <person name="Chiu C.-H."/>
            <person name="Lee Y.-S."/>
            <person name="Embley T.M."/>
            <person name="Coombs G.H."/>
            <person name="Mottram J.C."/>
            <person name="Tachezy J."/>
            <person name="Fraser-Liggett C.M."/>
            <person name="Johnson P.J."/>
        </authorList>
    </citation>
    <scope>NUCLEOTIDE SEQUENCE [LARGE SCALE GENOMIC DNA]</scope>
    <source>
        <strain evidence="7">G3</strain>
    </source>
</reference>
<feature type="domain" description="HTH myb-type" evidence="6">
    <location>
        <begin position="11"/>
        <end position="63"/>
    </location>
</feature>
<name>A2DSB8_TRIV3</name>
<dbReference type="GO" id="GO:0006355">
    <property type="term" value="P:regulation of DNA-templated transcription"/>
    <property type="evidence" value="ECO:0000318"/>
    <property type="project" value="GO_Central"/>
</dbReference>
<protein>
    <submittedName>
        <fullName evidence="7">Myb-like DNA-binding domain containing protein</fullName>
    </submittedName>
</protein>
<evidence type="ECO:0000256" key="2">
    <source>
        <dbReference type="ARBA" id="ARBA00023125"/>
    </source>
</evidence>
<dbReference type="PANTHER" id="PTHR46621">
    <property type="entry name" value="SNRNA-ACTIVATING PROTEIN COMPLEX SUBUNIT 4"/>
    <property type="match status" value="1"/>
</dbReference>
<dbReference type="PROSITE" id="PS51294">
    <property type="entry name" value="HTH_MYB"/>
    <property type="match status" value="1"/>
</dbReference>
<dbReference type="AlphaFoldDB" id="A2DSB8"/>
<gene>
    <name evidence="7" type="ORF">TVAG_067020</name>
</gene>
<evidence type="ECO:0000313" key="7">
    <source>
        <dbReference type="EMBL" id="EAY16697.1"/>
    </source>
</evidence>
<dbReference type="PROSITE" id="PS50090">
    <property type="entry name" value="MYB_LIKE"/>
    <property type="match status" value="1"/>
</dbReference>
<dbReference type="InterPro" id="IPR017930">
    <property type="entry name" value="Myb_dom"/>
</dbReference>
<evidence type="ECO:0000259" key="6">
    <source>
        <dbReference type="PROSITE" id="PS51294"/>
    </source>
</evidence>
<dbReference type="Gene3D" id="1.10.10.60">
    <property type="entry name" value="Homeodomain-like"/>
    <property type="match status" value="1"/>
</dbReference>
<feature type="domain" description="Myb-like" evidence="5">
    <location>
        <begin position="12"/>
        <end position="59"/>
    </location>
</feature>
<evidence type="ECO:0000259" key="5">
    <source>
        <dbReference type="PROSITE" id="PS50090"/>
    </source>
</evidence>
<evidence type="ECO:0000256" key="3">
    <source>
        <dbReference type="ARBA" id="ARBA00023163"/>
    </source>
</evidence>
<keyword evidence="4" id="KW-0539">Nucleus</keyword>
<dbReference type="GO" id="GO:0000981">
    <property type="term" value="F:DNA-binding transcription factor activity, RNA polymerase II-specific"/>
    <property type="evidence" value="ECO:0000318"/>
    <property type="project" value="GO_Central"/>
</dbReference>
<organism evidence="7 8">
    <name type="scientific">Trichomonas vaginalis (strain ATCC PRA-98 / G3)</name>
    <dbReference type="NCBI Taxonomy" id="412133"/>
    <lineage>
        <taxon>Eukaryota</taxon>
        <taxon>Metamonada</taxon>
        <taxon>Parabasalia</taxon>
        <taxon>Trichomonadida</taxon>
        <taxon>Trichomonadidae</taxon>
        <taxon>Trichomonas</taxon>
    </lineage>
</organism>
<dbReference type="EMBL" id="DS113239">
    <property type="protein sequence ID" value="EAY16697.1"/>
    <property type="molecule type" value="Genomic_DNA"/>
</dbReference>
<dbReference type="GO" id="GO:0005634">
    <property type="term" value="C:nucleus"/>
    <property type="evidence" value="ECO:0000318"/>
    <property type="project" value="GO_Central"/>
</dbReference>
<dbReference type="CDD" id="cd00167">
    <property type="entry name" value="SANT"/>
    <property type="match status" value="1"/>
</dbReference>
<evidence type="ECO:0000256" key="1">
    <source>
        <dbReference type="ARBA" id="ARBA00023015"/>
    </source>
</evidence>
<dbReference type="OrthoDB" id="2143914at2759"/>
<dbReference type="GO" id="GO:0000978">
    <property type="term" value="F:RNA polymerase II cis-regulatory region sequence-specific DNA binding"/>
    <property type="evidence" value="ECO:0000318"/>
    <property type="project" value="GO_Central"/>
</dbReference>
<proteinExistence type="predicted"/>
<evidence type="ECO:0000313" key="8">
    <source>
        <dbReference type="Proteomes" id="UP000001542"/>
    </source>
</evidence>